<accession>R9A7W5</accession>
<organism evidence="1 2">
    <name type="scientific">Leptospira wolbachii serovar Codice str. CDC</name>
    <dbReference type="NCBI Taxonomy" id="1218599"/>
    <lineage>
        <taxon>Bacteria</taxon>
        <taxon>Pseudomonadati</taxon>
        <taxon>Spirochaetota</taxon>
        <taxon>Spirochaetia</taxon>
        <taxon>Leptospirales</taxon>
        <taxon>Leptospiraceae</taxon>
        <taxon>Leptospira</taxon>
    </lineage>
</organism>
<protein>
    <submittedName>
        <fullName evidence="1">PF11185 family protein</fullName>
    </submittedName>
</protein>
<comment type="caution">
    <text evidence="1">The sequence shown here is derived from an EMBL/GenBank/DDBJ whole genome shotgun (WGS) entry which is preliminary data.</text>
</comment>
<proteinExistence type="predicted"/>
<dbReference type="InterPro" id="IPR021352">
    <property type="entry name" value="DUF2971"/>
</dbReference>
<name>R9A7W5_9LEPT</name>
<evidence type="ECO:0000313" key="1">
    <source>
        <dbReference type="EMBL" id="EOQ98278.1"/>
    </source>
</evidence>
<reference evidence="1" key="1">
    <citation type="submission" date="2013-04" db="EMBL/GenBank/DDBJ databases">
        <authorList>
            <person name="Harkins D.M."/>
            <person name="Durkin A.S."/>
            <person name="Brinkac L.M."/>
            <person name="Haft D.H."/>
            <person name="Selengut J.D."/>
            <person name="Sanka R."/>
            <person name="DePew J."/>
            <person name="Purushe J."/>
            <person name="Galloway R.L."/>
            <person name="Vinetz J.M."/>
            <person name="Sutton G.G."/>
            <person name="Nierman W.C."/>
            <person name="Fouts D.E."/>
        </authorList>
    </citation>
    <scope>NUCLEOTIDE SEQUENCE [LARGE SCALE GENOMIC DNA]</scope>
    <source>
        <strain evidence="1">CDC</strain>
    </source>
</reference>
<keyword evidence="2" id="KW-1185">Reference proteome</keyword>
<dbReference type="AlphaFoldDB" id="R9A7W5"/>
<dbReference type="Pfam" id="PF11185">
    <property type="entry name" value="DUF2971"/>
    <property type="match status" value="1"/>
</dbReference>
<sequence>MKKYKRPILDNFYNRKITNLYKYRELNEYTERLIFNRELYFSSPNDFNDPFDCQSVTIYRGNYQKWKNFFSQSGIPAQTSEQLALQNADRDISEDQLPLSSTAGDINRIFCFSKSNNVIPLWSHYANNHQGLCVSFKVLNDKGAIGLQLEDGQLNTGIPILNNIIIANRVLYGKKMPQPWLRWQDDPSYIYNFFQNKHNSWKYEEEYRALTLDSYMIKHKNILIAAKGTIDAIYLGAKIPVIDRNKYLQKIKIYNSNNIEKIKVYQMIADKKSYKLKPEQVTP</sequence>
<evidence type="ECO:0000313" key="2">
    <source>
        <dbReference type="Proteomes" id="UP000013984"/>
    </source>
</evidence>
<dbReference type="EMBL" id="AOGZ02000006">
    <property type="protein sequence ID" value="EOQ98278.1"/>
    <property type="molecule type" value="Genomic_DNA"/>
</dbReference>
<dbReference type="Proteomes" id="UP000013984">
    <property type="component" value="Unassembled WGS sequence"/>
</dbReference>
<dbReference type="STRING" id="1218599.LEP1GSC195_1444"/>
<dbReference type="RefSeq" id="WP_015679794.1">
    <property type="nucleotide sequence ID" value="NZ_AOGZ02000006.1"/>
</dbReference>
<gene>
    <name evidence="1" type="ORF">LEP1GSC195_1444</name>
</gene>
<dbReference type="OrthoDB" id="332581at2"/>